<evidence type="ECO:0000313" key="11">
    <source>
        <dbReference type="EMBL" id="KLO17743.1"/>
    </source>
</evidence>
<dbReference type="InterPro" id="IPR058584">
    <property type="entry name" value="IMB1_TNPO1-like_TPR"/>
</dbReference>
<dbReference type="Proteomes" id="UP000053477">
    <property type="component" value="Unassembled WGS sequence"/>
</dbReference>
<dbReference type="InterPro" id="IPR016024">
    <property type="entry name" value="ARM-type_fold"/>
</dbReference>
<feature type="domain" description="Importin N-terminal" evidence="10">
    <location>
        <begin position="21"/>
        <end position="101"/>
    </location>
</feature>
<dbReference type="PROSITE" id="PS50077">
    <property type="entry name" value="HEAT_REPEAT"/>
    <property type="match status" value="1"/>
</dbReference>
<evidence type="ECO:0000259" key="10">
    <source>
        <dbReference type="PROSITE" id="PS50166"/>
    </source>
</evidence>
<dbReference type="InParanoid" id="A0A0H2S7V1"/>
<evidence type="ECO:0000256" key="8">
    <source>
        <dbReference type="ARBA" id="ARBA00083566"/>
    </source>
</evidence>
<keyword evidence="4" id="KW-0963">Cytoplasm</keyword>
<dbReference type="FunCoup" id="A0A0H2S7V1">
    <property type="interactions" value="997"/>
</dbReference>
<dbReference type="GO" id="GO:0005737">
    <property type="term" value="C:cytoplasm"/>
    <property type="evidence" value="ECO:0007669"/>
    <property type="project" value="UniProtKB-SubCell"/>
</dbReference>
<evidence type="ECO:0000313" key="12">
    <source>
        <dbReference type="Proteomes" id="UP000053477"/>
    </source>
</evidence>
<dbReference type="OrthoDB" id="10263328at2759"/>
<dbReference type="InterPro" id="IPR001494">
    <property type="entry name" value="Importin-beta_N"/>
</dbReference>
<evidence type="ECO:0000256" key="3">
    <source>
        <dbReference type="ARBA" id="ARBA00022448"/>
    </source>
</evidence>
<dbReference type="InterPro" id="IPR021133">
    <property type="entry name" value="HEAT_type_2"/>
</dbReference>
<dbReference type="Pfam" id="PF13513">
    <property type="entry name" value="HEAT_EZ"/>
    <property type="match status" value="1"/>
</dbReference>
<dbReference type="GO" id="GO:0006606">
    <property type="term" value="P:protein import into nucleus"/>
    <property type="evidence" value="ECO:0007669"/>
    <property type="project" value="InterPro"/>
</dbReference>
<dbReference type="SUPFAM" id="SSF48371">
    <property type="entry name" value="ARM repeat"/>
    <property type="match status" value="1"/>
</dbReference>
<proteinExistence type="inferred from homology"/>
<evidence type="ECO:0000256" key="5">
    <source>
        <dbReference type="ARBA" id="ARBA00022737"/>
    </source>
</evidence>
<comment type="similarity">
    <text evidence="2">Belongs to the importin beta family. Importin beta-1 subfamily.</text>
</comment>
<dbReference type="Pfam" id="PF25574">
    <property type="entry name" value="TPR_IMB1"/>
    <property type="match status" value="1"/>
</dbReference>
<dbReference type="STRING" id="27342.A0A0H2S7V1"/>
<dbReference type="Pfam" id="PF03810">
    <property type="entry name" value="IBN_N"/>
    <property type="match status" value="1"/>
</dbReference>
<sequence length="862" mass="94747">MDAAALLNNTLSDNAAARQDASEKLEAASRENFPMYILTLSAELSNESRQLMVRSAAGIALKNALSAREIARQQEYASRWLALPADTRQKVKDETMKTLASSQSRAGSVAAQVVAAIASVELPVGEWPEAIESLLRFVQTSEDVHLKVSTFQAIGYICESIKPDVLAVRSNEILTAVIHGARKEETSTEVQLAAISALFNSLEFVRENMDREGERNYIMQIVCEATQSSSVQIQVAAFECLVRIMSLYYDKMGFYMERALFGLTVLGMRHQEENIALQAVEFWSTVCEEEIELAIEAAEAAEYGEQPEIESKNFAKIALPEIIPVLLTLLTRQDEDADEDEWNVSMAAGTCLSLLAQTVADAIVPAVIPFIEANIKSNDWHQREAAVMTFGSILDGPDPTVLSPLVDQALPVLIEMTRDDNLLVKDTVAWTLGRICDLLIVTIKPDVHLHLLITALVQGLEDKPRIIANCCWALMNLSDQLGSYYDEESQPQPSASPLQPYYEGIVQALLKVTDGTGNESNFRTSAYEALASYITHASPESLPIIQNTAVTVLSRMQHLLNMQNQLLGVDDRNNWNELQSNLCSVLINVVRKLGSGIEPLANQIMTVLLTLIQSIKTSTVLEDAFLVVGAMAAALELNFSPYIQAFLPFLYPALKAHEDTQLCTVAVGVIGDISRALGEQSTQYAGPFMTVLLENLQSETLNRNVKIPILSCFGDIALAIGPAFEPYLDTTMGVLQQAGAIMPIDFDLAEYVAQLREGILEAYTGIVTGLKNTDKATLLLPHAQSMLDLVQRCLADEERSESLVKMSLGLVGDLADTFAAGQIKRFLLSEWLATALRSKNRYSGETKKTIRWAREMVKRATA</sequence>
<reference evidence="11 12" key="1">
    <citation type="submission" date="2015-04" db="EMBL/GenBank/DDBJ databases">
        <title>Complete genome sequence of Schizopora paradoxa KUC8140, a cosmopolitan wood degrader in East Asia.</title>
        <authorList>
            <consortium name="DOE Joint Genome Institute"/>
            <person name="Min B."/>
            <person name="Park H."/>
            <person name="Jang Y."/>
            <person name="Kim J.-J."/>
            <person name="Kim K.H."/>
            <person name="Pangilinan J."/>
            <person name="Lipzen A."/>
            <person name="Riley R."/>
            <person name="Grigoriev I.V."/>
            <person name="Spatafora J.W."/>
            <person name="Choi I.-G."/>
        </authorList>
    </citation>
    <scope>NUCLEOTIDE SEQUENCE [LARGE SCALE GENOMIC DNA]</scope>
    <source>
        <strain evidence="11 12">KUC8140</strain>
    </source>
</reference>
<keyword evidence="5" id="KW-0677">Repeat</keyword>
<evidence type="ECO:0000256" key="4">
    <source>
        <dbReference type="ARBA" id="ARBA00022490"/>
    </source>
</evidence>
<dbReference type="SMART" id="SM00913">
    <property type="entry name" value="IBN_N"/>
    <property type="match status" value="1"/>
</dbReference>
<dbReference type="FunFam" id="1.25.10.10:FF:000027">
    <property type="entry name" value="Importin subunit beta-1"/>
    <property type="match status" value="1"/>
</dbReference>
<protein>
    <recommendedName>
        <fullName evidence="7">Importin-95</fullName>
    </recommendedName>
    <alternativeName>
        <fullName evidence="8">Karyopherin-95</fullName>
    </alternativeName>
</protein>
<dbReference type="InterPro" id="IPR011989">
    <property type="entry name" value="ARM-like"/>
</dbReference>
<dbReference type="Gene3D" id="1.25.10.10">
    <property type="entry name" value="Leucine-rich Repeat Variant"/>
    <property type="match status" value="1"/>
</dbReference>
<evidence type="ECO:0000256" key="1">
    <source>
        <dbReference type="ARBA" id="ARBA00004496"/>
    </source>
</evidence>
<gene>
    <name evidence="11" type="ORF">SCHPADRAFT_867593</name>
</gene>
<keyword evidence="12" id="KW-1185">Reference proteome</keyword>
<accession>A0A0H2S7V1</accession>
<evidence type="ECO:0000256" key="2">
    <source>
        <dbReference type="ARBA" id="ARBA00010907"/>
    </source>
</evidence>
<dbReference type="PROSITE" id="PS50166">
    <property type="entry name" value="IMPORTIN_B_NT"/>
    <property type="match status" value="1"/>
</dbReference>
<evidence type="ECO:0000256" key="6">
    <source>
        <dbReference type="ARBA" id="ARBA00022927"/>
    </source>
</evidence>
<name>A0A0H2S7V1_9AGAM</name>
<organism evidence="11 12">
    <name type="scientific">Schizopora paradoxa</name>
    <dbReference type="NCBI Taxonomy" id="27342"/>
    <lineage>
        <taxon>Eukaryota</taxon>
        <taxon>Fungi</taxon>
        <taxon>Dikarya</taxon>
        <taxon>Basidiomycota</taxon>
        <taxon>Agaricomycotina</taxon>
        <taxon>Agaricomycetes</taxon>
        <taxon>Hymenochaetales</taxon>
        <taxon>Schizoporaceae</taxon>
        <taxon>Schizopora</taxon>
    </lineage>
</organism>
<keyword evidence="6" id="KW-0653">Protein transport</keyword>
<dbReference type="EMBL" id="KQ085901">
    <property type="protein sequence ID" value="KLO17743.1"/>
    <property type="molecule type" value="Genomic_DNA"/>
</dbReference>
<keyword evidence="3" id="KW-0813">Transport</keyword>
<dbReference type="InterPro" id="IPR040122">
    <property type="entry name" value="Importin_beta"/>
</dbReference>
<dbReference type="PANTHER" id="PTHR10527">
    <property type="entry name" value="IMPORTIN BETA"/>
    <property type="match status" value="1"/>
</dbReference>
<dbReference type="GO" id="GO:0031267">
    <property type="term" value="F:small GTPase binding"/>
    <property type="evidence" value="ECO:0007669"/>
    <property type="project" value="InterPro"/>
</dbReference>
<feature type="repeat" description="HEAT" evidence="9">
    <location>
        <begin position="409"/>
        <end position="439"/>
    </location>
</feature>
<dbReference type="AlphaFoldDB" id="A0A0H2S7V1"/>
<evidence type="ECO:0000256" key="7">
    <source>
        <dbReference type="ARBA" id="ARBA00079884"/>
    </source>
</evidence>
<comment type="subcellular location">
    <subcellularLocation>
        <location evidence="1">Cytoplasm</location>
    </subcellularLocation>
</comment>
<evidence type="ECO:0000256" key="9">
    <source>
        <dbReference type="PROSITE-ProRule" id="PRU00103"/>
    </source>
</evidence>